<dbReference type="Proteomes" id="UP001374893">
    <property type="component" value="Chromosome"/>
</dbReference>
<reference evidence="2 3" key="1">
    <citation type="submission" date="2021-06" db="EMBL/GenBank/DDBJ databases">
        <title>Complete genome of Haloferula helveola possessing various polysaccharide degrading enzymes.</title>
        <authorList>
            <person name="Takami H."/>
            <person name="Huang C."/>
            <person name="Hamasaki K."/>
        </authorList>
    </citation>
    <scope>NUCLEOTIDE SEQUENCE [LARGE SCALE GENOMIC DNA]</scope>
    <source>
        <strain evidence="2 3">CN-1</strain>
    </source>
</reference>
<feature type="compositionally biased region" description="Basic residues" evidence="1">
    <location>
        <begin position="73"/>
        <end position="84"/>
    </location>
</feature>
<feature type="compositionally biased region" description="Basic and acidic residues" evidence="1">
    <location>
        <begin position="139"/>
        <end position="155"/>
    </location>
</feature>
<feature type="region of interest" description="Disordered" evidence="1">
    <location>
        <begin position="38"/>
        <end position="209"/>
    </location>
</feature>
<name>A0ABM7RET8_9BACT</name>
<feature type="compositionally biased region" description="Basic and acidic residues" evidence="1">
    <location>
        <begin position="63"/>
        <end position="72"/>
    </location>
</feature>
<proteinExistence type="predicted"/>
<evidence type="ECO:0000256" key="1">
    <source>
        <dbReference type="SAM" id="MobiDB-lite"/>
    </source>
</evidence>
<feature type="region of interest" description="Disordered" evidence="1">
    <location>
        <begin position="1"/>
        <end position="21"/>
    </location>
</feature>
<evidence type="ECO:0000313" key="2">
    <source>
        <dbReference type="EMBL" id="BCX50117.1"/>
    </source>
</evidence>
<dbReference type="EMBL" id="AP024702">
    <property type="protein sequence ID" value="BCX50117.1"/>
    <property type="molecule type" value="Genomic_DNA"/>
</dbReference>
<gene>
    <name evidence="2" type="ORF">HAHE_40250</name>
</gene>
<feature type="compositionally biased region" description="Basic residues" evidence="1">
    <location>
        <begin position="175"/>
        <end position="185"/>
    </location>
</feature>
<evidence type="ECO:0000313" key="3">
    <source>
        <dbReference type="Proteomes" id="UP001374893"/>
    </source>
</evidence>
<organism evidence="2 3">
    <name type="scientific">Haloferula helveola</name>
    <dbReference type="NCBI Taxonomy" id="490095"/>
    <lineage>
        <taxon>Bacteria</taxon>
        <taxon>Pseudomonadati</taxon>
        <taxon>Verrucomicrobiota</taxon>
        <taxon>Verrucomicrobiia</taxon>
        <taxon>Verrucomicrobiales</taxon>
        <taxon>Verrucomicrobiaceae</taxon>
        <taxon>Haloferula</taxon>
    </lineage>
</organism>
<sequence length="257" mass="27888">MTSAAGKPNLPTNFPRPAIPAGLFFGVANPNREKSALLRQMRSTQGGGDVLLPPMTDETPEVPEEKPAEEKQPKKKATKKRASKKAAVAKAEPKAESERPAVSPPKGDGEPAPESGADSSGQDVATENPKVRRISSKPDSPKGDSKVEDSPRGNDDEQAPVISEPPGNDDQGSGGKRRRRRRRRGSGGDEGEAQDGQSPSNRPKLDPREVERKAWKIYLSEVSEEGLALINDNDARELSRRSFRIAELFLEEAARRQ</sequence>
<keyword evidence="3" id="KW-1185">Reference proteome</keyword>
<accession>A0ABM7RET8</accession>
<protein>
    <submittedName>
        <fullName evidence="2">Uncharacterized protein</fullName>
    </submittedName>
</protein>